<dbReference type="AlphaFoldDB" id="A0A6C0LU21"/>
<dbReference type="EMBL" id="MN740564">
    <property type="protein sequence ID" value="QHU33890.1"/>
    <property type="molecule type" value="Genomic_DNA"/>
</dbReference>
<reference evidence="1" key="1">
    <citation type="journal article" date="2020" name="Nature">
        <title>Giant virus diversity and host interactions through global metagenomics.</title>
        <authorList>
            <person name="Schulz F."/>
            <person name="Roux S."/>
            <person name="Paez-Espino D."/>
            <person name="Jungbluth S."/>
            <person name="Walsh D.A."/>
            <person name="Denef V.J."/>
            <person name="McMahon K.D."/>
            <person name="Konstantinidis K.T."/>
            <person name="Eloe-Fadrosh E.A."/>
            <person name="Kyrpides N.C."/>
            <person name="Woyke T."/>
        </authorList>
    </citation>
    <scope>NUCLEOTIDE SEQUENCE</scope>
    <source>
        <strain evidence="1">GVMAG-S-1016704-142</strain>
    </source>
</reference>
<sequence length="139" mass="16218">MPRSIMEKNIREYLYSNTSSGEVRIFGFDWDGSVGHNGWFAFSEDGNSCWFFHNYIGNGNGNGNFETCRPALEDDWSYIGPWNSEGFTDCDFRGCCMTHYNLIGTVFTRCKFNDDTIDQYRTYNHTTFTECEWYTPETS</sequence>
<accession>A0A6C0LU21</accession>
<proteinExistence type="predicted"/>
<dbReference type="SUPFAM" id="SSF141571">
    <property type="entry name" value="Pentapeptide repeat-like"/>
    <property type="match status" value="1"/>
</dbReference>
<name>A0A6C0LU21_9ZZZZ</name>
<dbReference type="Gene3D" id="2.160.20.80">
    <property type="entry name" value="E3 ubiquitin-protein ligase SopA"/>
    <property type="match status" value="1"/>
</dbReference>
<evidence type="ECO:0000313" key="1">
    <source>
        <dbReference type="EMBL" id="QHU33890.1"/>
    </source>
</evidence>
<organism evidence="1">
    <name type="scientific">viral metagenome</name>
    <dbReference type="NCBI Taxonomy" id="1070528"/>
    <lineage>
        <taxon>unclassified sequences</taxon>
        <taxon>metagenomes</taxon>
        <taxon>organismal metagenomes</taxon>
    </lineage>
</organism>
<protein>
    <submittedName>
        <fullName evidence="1">Uncharacterized protein</fullName>
    </submittedName>
</protein>